<name>A0ABD0KSB5_9CAEN</name>
<keyword evidence="2" id="KW-1185">Reference proteome</keyword>
<evidence type="ECO:0000313" key="2">
    <source>
        <dbReference type="Proteomes" id="UP001519460"/>
    </source>
</evidence>
<reference evidence="1 2" key="1">
    <citation type="journal article" date="2023" name="Sci. Data">
        <title>Genome assembly of the Korean intertidal mud-creeper Batillaria attramentaria.</title>
        <authorList>
            <person name="Patra A.K."/>
            <person name="Ho P.T."/>
            <person name="Jun S."/>
            <person name="Lee S.J."/>
            <person name="Kim Y."/>
            <person name="Won Y.J."/>
        </authorList>
    </citation>
    <scope>NUCLEOTIDE SEQUENCE [LARGE SCALE GENOMIC DNA]</scope>
    <source>
        <strain evidence="1">Wonlab-2016</strain>
    </source>
</reference>
<sequence length="102" mass="11496">MIGGKVWFFAGYIIQSIQPFSRNGKLARHTQMLRGVGLQQLNGPISIRHLQKSWDPSLKWHFVTETSIGANDPCSEIDQRSGTRRTRSGATLMPVMGIRRTD</sequence>
<organism evidence="1 2">
    <name type="scientific">Batillaria attramentaria</name>
    <dbReference type="NCBI Taxonomy" id="370345"/>
    <lineage>
        <taxon>Eukaryota</taxon>
        <taxon>Metazoa</taxon>
        <taxon>Spiralia</taxon>
        <taxon>Lophotrochozoa</taxon>
        <taxon>Mollusca</taxon>
        <taxon>Gastropoda</taxon>
        <taxon>Caenogastropoda</taxon>
        <taxon>Sorbeoconcha</taxon>
        <taxon>Cerithioidea</taxon>
        <taxon>Batillariidae</taxon>
        <taxon>Batillaria</taxon>
    </lineage>
</organism>
<comment type="caution">
    <text evidence="1">The sequence shown here is derived from an EMBL/GenBank/DDBJ whole genome shotgun (WGS) entry which is preliminary data.</text>
</comment>
<accession>A0ABD0KSB5</accession>
<protein>
    <submittedName>
        <fullName evidence="1">Uncharacterized protein</fullName>
    </submittedName>
</protein>
<dbReference type="Proteomes" id="UP001519460">
    <property type="component" value="Unassembled WGS sequence"/>
</dbReference>
<dbReference type="EMBL" id="JACVVK020000130">
    <property type="protein sequence ID" value="KAK7490148.1"/>
    <property type="molecule type" value="Genomic_DNA"/>
</dbReference>
<evidence type="ECO:0000313" key="1">
    <source>
        <dbReference type="EMBL" id="KAK7490148.1"/>
    </source>
</evidence>
<dbReference type="AlphaFoldDB" id="A0ABD0KSB5"/>
<gene>
    <name evidence="1" type="ORF">BaRGS_00018670</name>
</gene>
<proteinExistence type="predicted"/>